<feature type="region of interest" description="Disordered" evidence="8">
    <location>
        <begin position="15"/>
        <end position="63"/>
    </location>
</feature>
<gene>
    <name evidence="10" type="ORF">FB466_2717</name>
</gene>
<feature type="transmembrane region" description="Helical" evidence="9">
    <location>
        <begin position="338"/>
        <end position="360"/>
    </location>
</feature>
<keyword evidence="6 9" id="KW-1133">Transmembrane helix</keyword>
<protein>
    <submittedName>
        <fullName evidence="10">Iron complex transport system permease protein</fullName>
    </submittedName>
</protein>
<evidence type="ECO:0000256" key="4">
    <source>
        <dbReference type="ARBA" id="ARBA00022475"/>
    </source>
</evidence>
<dbReference type="PANTHER" id="PTHR30472:SF1">
    <property type="entry name" value="FE(3+) DICITRATE TRANSPORT SYSTEM PERMEASE PROTEIN FECC-RELATED"/>
    <property type="match status" value="1"/>
</dbReference>
<accession>A0A543HHC0</accession>
<evidence type="ECO:0000313" key="10">
    <source>
        <dbReference type="EMBL" id="TQM57721.1"/>
    </source>
</evidence>
<sequence length="392" mass="40504">MTVNVPPCVVPPCAEPSQRCAPRCAPAPGTRRAPYPNRAPAPPQPPPRRRSRPRAHRRAHRRTRRRAGLLLAVTALVLLVAALSLLVGSNPIPPGTVWHLLGHPDGGLLSTVIHGQRVPRALLALAVGAALGVAGALMQSLTRNPLAEPGVLGINAGASLAVVLAVAITGVSSIWFSLWCAFFGAAAASVAVYVLGSVGRRGATPVRLALAGVALSMAISSIVQTIILANQNVFNEFRFWAAGSMEGRGFPVLCAVVVFILVGLGLAVALAPALNALALGEETARALGVRVGLTRGLVMLAVTLLAGAATAAVGPLSFVGLGVPYAARALCGPDQRWVLPFSLVLGPVFLLVADLLARVVVAPQEVQVGIITAVMGGPLLVMIVRRRRIESL</sequence>
<dbReference type="GO" id="GO:0033214">
    <property type="term" value="P:siderophore-iron import into cell"/>
    <property type="evidence" value="ECO:0007669"/>
    <property type="project" value="TreeGrafter"/>
</dbReference>
<evidence type="ECO:0000256" key="3">
    <source>
        <dbReference type="ARBA" id="ARBA00022448"/>
    </source>
</evidence>
<feature type="transmembrane region" description="Helical" evidence="9">
    <location>
        <begin position="208"/>
        <end position="229"/>
    </location>
</feature>
<keyword evidence="5 9" id="KW-0812">Transmembrane</keyword>
<keyword evidence="3" id="KW-0813">Transport</keyword>
<dbReference type="Pfam" id="PF01032">
    <property type="entry name" value="FecCD"/>
    <property type="match status" value="1"/>
</dbReference>
<evidence type="ECO:0000256" key="9">
    <source>
        <dbReference type="SAM" id="Phobius"/>
    </source>
</evidence>
<evidence type="ECO:0000256" key="8">
    <source>
        <dbReference type="SAM" id="MobiDB-lite"/>
    </source>
</evidence>
<reference evidence="10 11" key="1">
    <citation type="submission" date="2019-06" db="EMBL/GenBank/DDBJ databases">
        <title>Sequencing the genomes of 1000 actinobacteria strains.</title>
        <authorList>
            <person name="Klenk H.-P."/>
        </authorList>
    </citation>
    <scope>NUCLEOTIDE SEQUENCE [LARGE SCALE GENOMIC DNA]</scope>
    <source>
        <strain evidence="10 11">DSM 18031</strain>
    </source>
</reference>
<feature type="transmembrane region" description="Helical" evidence="9">
    <location>
        <begin position="150"/>
        <end position="168"/>
    </location>
</feature>
<evidence type="ECO:0000256" key="6">
    <source>
        <dbReference type="ARBA" id="ARBA00022989"/>
    </source>
</evidence>
<dbReference type="CDD" id="cd06550">
    <property type="entry name" value="TM_ABC_iron-siderophores_like"/>
    <property type="match status" value="1"/>
</dbReference>
<dbReference type="OrthoDB" id="9782305at2"/>
<organism evidence="10 11">
    <name type="scientific">Klugiella xanthotipulae</name>
    <dbReference type="NCBI Taxonomy" id="244735"/>
    <lineage>
        <taxon>Bacteria</taxon>
        <taxon>Bacillati</taxon>
        <taxon>Actinomycetota</taxon>
        <taxon>Actinomycetes</taxon>
        <taxon>Micrococcales</taxon>
        <taxon>Microbacteriaceae</taxon>
        <taxon>Klugiella</taxon>
    </lineage>
</organism>
<evidence type="ECO:0000256" key="7">
    <source>
        <dbReference type="ARBA" id="ARBA00023136"/>
    </source>
</evidence>
<comment type="similarity">
    <text evidence="2">Belongs to the binding-protein-dependent transport system permease family. FecCD subfamily.</text>
</comment>
<keyword evidence="11" id="KW-1185">Reference proteome</keyword>
<name>A0A543HHC0_9MICO</name>
<keyword evidence="4" id="KW-1003">Cell membrane</keyword>
<proteinExistence type="inferred from homology"/>
<dbReference type="Gene3D" id="1.10.3470.10">
    <property type="entry name" value="ABC transporter involved in vitamin B12 uptake, BtuC"/>
    <property type="match status" value="1"/>
</dbReference>
<dbReference type="GO" id="GO:0005886">
    <property type="term" value="C:plasma membrane"/>
    <property type="evidence" value="ECO:0007669"/>
    <property type="project" value="UniProtKB-SubCell"/>
</dbReference>
<dbReference type="EMBL" id="VFPN01000004">
    <property type="protein sequence ID" value="TQM57721.1"/>
    <property type="molecule type" value="Genomic_DNA"/>
</dbReference>
<evidence type="ECO:0000256" key="1">
    <source>
        <dbReference type="ARBA" id="ARBA00004651"/>
    </source>
</evidence>
<feature type="transmembrane region" description="Helical" evidence="9">
    <location>
        <begin position="366"/>
        <end position="384"/>
    </location>
</feature>
<feature type="compositionally biased region" description="Pro residues" evidence="8">
    <location>
        <begin position="37"/>
        <end position="46"/>
    </location>
</feature>
<feature type="transmembrane region" description="Helical" evidence="9">
    <location>
        <begin position="174"/>
        <end position="196"/>
    </location>
</feature>
<dbReference type="SUPFAM" id="SSF81345">
    <property type="entry name" value="ABC transporter involved in vitamin B12 uptake, BtuC"/>
    <property type="match status" value="1"/>
</dbReference>
<dbReference type="FunFam" id="1.10.3470.10:FF:000001">
    <property type="entry name" value="Vitamin B12 ABC transporter permease BtuC"/>
    <property type="match status" value="1"/>
</dbReference>
<comment type="caution">
    <text evidence="10">The sequence shown here is derived from an EMBL/GenBank/DDBJ whole genome shotgun (WGS) entry which is preliminary data.</text>
</comment>
<dbReference type="PANTHER" id="PTHR30472">
    <property type="entry name" value="FERRIC ENTEROBACTIN TRANSPORT SYSTEM PERMEASE PROTEIN"/>
    <property type="match status" value="1"/>
</dbReference>
<feature type="transmembrane region" description="Helical" evidence="9">
    <location>
        <begin position="67"/>
        <end position="87"/>
    </location>
</feature>
<dbReference type="GO" id="GO:0022857">
    <property type="term" value="F:transmembrane transporter activity"/>
    <property type="evidence" value="ECO:0007669"/>
    <property type="project" value="InterPro"/>
</dbReference>
<dbReference type="InterPro" id="IPR000522">
    <property type="entry name" value="ABC_transptr_permease_BtuC"/>
</dbReference>
<dbReference type="RefSeq" id="WP_141919042.1">
    <property type="nucleotide sequence ID" value="NZ_VFPN01000004.1"/>
</dbReference>
<feature type="compositionally biased region" description="Basic residues" evidence="8">
    <location>
        <begin position="47"/>
        <end position="63"/>
    </location>
</feature>
<comment type="subcellular location">
    <subcellularLocation>
        <location evidence="1">Cell membrane</location>
        <topology evidence="1">Multi-pass membrane protein</topology>
    </subcellularLocation>
</comment>
<dbReference type="Proteomes" id="UP000318331">
    <property type="component" value="Unassembled WGS sequence"/>
</dbReference>
<evidence type="ECO:0000256" key="5">
    <source>
        <dbReference type="ARBA" id="ARBA00022692"/>
    </source>
</evidence>
<feature type="transmembrane region" description="Helical" evidence="9">
    <location>
        <begin position="118"/>
        <end position="138"/>
    </location>
</feature>
<keyword evidence="7 9" id="KW-0472">Membrane</keyword>
<evidence type="ECO:0000256" key="2">
    <source>
        <dbReference type="ARBA" id="ARBA00007935"/>
    </source>
</evidence>
<dbReference type="InterPro" id="IPR037294">
    <property type="entry name" value="ABC_BtuC-like"/>
</dbReference>
<dbReference type="AlphaFoldDB" id="A0A543HHC0"/>
<feature type="transmembrane region" description="Helical" evidence="9">
    <location>
        <begin position="249"/>
        <end position="275"/>
    </location>
</feature>
<evidence type="ECO:0000313" key="11">
    <source>
        <dbReference type="Proteomes" id="UP000318331"/>
    </source>
</evidence>